<dbReference type="EMBL" id="CP146612">
    <property type="protein sequence ID" value="WWX25403.1"/>
    <property type="molecule type" value="Genomic_DNA"/>
</dbReference>
<dbReference type="Pfam" id="PF13298">
    <property type="entry name" value="LigD_N"/>
    <property type="match status" value="1"/>
</dbReference>
<evidence type="ECO:0000313" key="3">
    <source>
        <dbReference type="EMBL" id="WWX25403.1"/>
    </source>
</evidence>
<accession>A0ABZ2J3D0</accession>
<evidence type="ECO:0000313" key="4">
    <source>
        <dbReference type="Proteomes" id="UP001375370"/>
    </source>
</evidence>
<name>A0ABZ2J3D0_9CHLR</name>
<dbReference type="GO" id="GO:0016874">
    <property type="term" value="F:ligase activity"/>
    <property type="evidence" value="ECO:0007669"/>
    <property type="project" value="UniProtKB-KW"/>
</dbReference>
<keyword evidence="4" id="KW-1185">Reference proteome</keyword>
<gene>
    <name evidence="3" type="ORF">V8247_00090</name>
</gene>
<dbReference type="PANTHER" id="PTHR39465:SF1">
    <property type="entry name" value="DNA LIGASE D 3'-PHOSPHOESTERASE DOMAIN-CONTAINING PROTEIN"/>
    <property type="match status" value="1"/>
</dbReference>
<dbReference type="InterPro" id="IPR014144">
    <property type="entry name" value="LigD_PE_domain"/>
</dbReference>
<dbReference type="RefSeq" id="WP_338737545.1">
    <property type="nucleotide sequence ID" value="NZ_CP146612.1"/>
</dbReference>
<proteinExistence type="predicted"/>
<feature type="compositionally biased region" description="Basic and acidic residues" evidence="1">
    <location>
        <begin position="1"/>
        <end position="18"/>
    </location>
</feature>
<evidence type="ECO:0000256" key="1">
    <source>
        <dbReference type="SAM" id="MobiDB-lite"/>
    </source>
</evidence>
<feature type="domain" description="DNA ligase D 3'-phosphoesterase" evidence="2">
    <location>
        <begin position="38"/>
        <end position="150"/>
    </location>
</feature>
<dbReference type="NCBIfam" id="TIGR02777">
    <property type="entry name" value="LigD_PE_dom"/>
    <property type="match status" value="1"/>
</dbReference>
<dbReference type="Proteomes" id="UP001375370">
    <property type="component" value="Chromosome"/>
</dbReference>
<protein>
    <submittedName>
        <fullName evidence="3">DNA polymerase ligase N-terminal domain-containing protein</fullName>
    </submittedName>
</protein>
<sequence>MTDEDKLNQYRAKRDFQRTSEPPPKAETTSDKPVFVIQKHDASRLHYDFRLEIDGVLKSWAVPKGPSLDPQIKHLAVPTEDHPMAYANFEGTIPKGEYGGGTVMVWDFGSYQNIQATKEKPLSMTEAFQAGRIEVFLQGKKLKGLFALIRTARGWLFFKMKDEYAETRDILTEAPTSALTGRSLEEIT</sequence>
<reference evidence="3 4" key="1">
    <citation type="submission" date="2024-03" db="EMBL/GenBank/DDBJ databases">
        <title>A Dehalogenimonas Isolated from Estuarine Sediments Dihaloeliminates Chlorinated Alkanes.</title>
        <authorList>
            <person name="Yang Y."/>
            <person name="Wang H."/>
        </authorList>
    </citation>
    <scope>NUCLEOTIDE SEQUENCE [LARGE SCALE GENOMIC DNA]</scope>
    <source>
        <strain evidence="3 4">W</strain>
    </source>
</reference>
<keyword evidence="3" id="KW-0436">Ligase</keyword>
<evidence type="ECO:0000259" key="2">
    <source>
        <dbReference type="Pfam" id="PF13298"/>
    </source>
</evidence>
<feature type="region of interest" description="Disordered" evidence="1">
    <location>
        <begin position="1"/>
        <end position="32"/>
    </location>
</feature>
<organism evidence="3 4">
    <name type="scientific">Candidatus Dehalogenimonas loeffleri</name>
    <dbReference type="NCBI Taxonomy" id="3127115"/>
    <lineage>
        <taxon>Bacteria</taxon>
        <taxon>Bacillati</taxon>
        <taxon>Chloroflexota</taxon>
        <taxon>Dehalococcoidia</taxon>
        <taxon>Dehalococcoidales</taxon>
        <taxon>Dehalococcoidaceae</taxon>
        <taxon>Dehalogenimonas</taxon>
    </lineage>
</organism>
<dbReference type="PANTHER" id="PTHR39465">
    <property type="entry name" value="DNA LIGASE D, 3'-PHOSPHOESTERASE DOMAIN"/>
    <property type="match status" value="1"/>
</dbReference>